<dbReference type="PANTHER" id="PTHR31790">
    <property type="entry name" value="OS02G0783600 PROTEIN"/>
    <property type="match status" value="1"/>
</dbReference>
<gene>
    <name evidence="2" type="ORF">CQW23_22864</name>
</gene>
<evidence type="ECO:0000259" key="1">
    <source>
        <dbReference type="Pfam" id="PF07734"/>
    </source>
</evidence>
<protein>
    <recommendedName>
        <fullName evidence="1">F-box associated beta-propeller type 1 domain-containing protein</fullName>
    </recommendedName>
</protein>
<organism evidence="2 3">
    <name type="scientific">Capsicum baccatum</name>
    <name type="common">Peruvian pepper</name>
    <dbReference type="NCBI Taxonomy" id="33114"/>
    <lineage>
        <taxon>Eukaryota</taxon>
        <taxon>Viridiplantae</taxon>
        <taxon>Streptophyta</taxon>
        <taxon>Embryophyta</taxon>
        <taxon>Tracheophyta</taxon>
        <taxon>Spermatophyta</taxon>
        <taxon>Magnoliopsida</taxon>
        <taxon>eudicotyledons</taxon>
        <taxon>Gunneridae</taxon>
        <taxon>Pentapetalae</taxon>
        <taxon>asterids</taxon>
        <taxon>lamiids</taxon>
        <taxon>Solanales</taxon>
        <taxon>Solanaceae</taxon>
        <taxon>Solanoideae</taxon>
        <taxon>Capsiceae</taxon>
        <taxon>Capsicum</taxon>
    </lineage>
</organism>
<reference evidence="3" key="2">
    <citation type="journal article" date="2017" name="J. Anim. Genet.">
        <title>Multiple reference genome sequences of hot pepper reveal the massive evolution of plant disease resistance genes by retroduplication.</title>
        <authorList>
            <person name="Kim S."/>
            <person name="Park J."/>
            <person name="Yeom S.-I."/>
            <person name="Kim Y.-M."/>
            <person name="Seo E."/>
            <person name="Kim K.-T."/>
            <person name="Kim M.-S."/>
            <person name="Lee J.M."/>
            <person name="Cheong K."/>
            <person name="Shin H.-S."/>
            <person name="Kim S.-B."/>
            <person name="Han K."/>
            <person name="Lee J."/>
            <person name="Park M."/>
            <person name="Lee H.-A."/>
            <person name="Lee H.-Y."/>
            <person name="Lee Y."/>
            <person name="Oh S."/>
            <person name="Lee J.H."/>
            <person name="Choi E."/>
            <person name="Choi E."/>
            <person name="Lee S.E."/>
            <person name="Jeon J."/>
            <person name="Kim H."/>
            <person name="Choi G."/>
            <person name="Song H."/>
            <person name="Lee J."/>
            <person name="Lee S.-C."/>
            <person name="Kwon J.-K."/>
            <person name="Lee H.-Y."/>
            <person name="Koo N."/>
            <person name="Hong Y."/>
            <person name="Kim R.W."/>
            <person name="Kang W.-H."/>
            <person name="Huh J.H."/>
            <person name="Kang B.-C."/>
            <person name="Yang T.-J."/>
            <person name="Lee Y.-H."/>
            <person name="Bennetzen J.L."/>
            <person name="Choi D."/>
        </authorList>
    </citation>
    <scope>NUCLEOTIDE SEQUENCE [LARGE SCALE GENOMIC DNA]</scope>
    <source>
        <strain evidence="3">cv. PBC81</strain>
    </source>
</reference>
<dbReference type="OrthoDB" id="1268246at2759"/>
<feature type="domain" description="F-box associated beta-propeller type 1" evidence="1">
    <location>
        <begin position="6"/>
        <end position="121"/>
    </location>
</feature>
<reference evidence="2 3" key="1">
    <citation type="journal article" date="2017" name="Genome Biol.">
        <title>New reference genome sequences of hot pepper reveal the massive evolution of plant disease-resistance genes by retroduplication.</title>
        <authorList>
            <person name="Kim S."/>
            <person name="Park J."/>
            <person name="Yeom S.I."/>
            <person name="Kim Y.M."/>
            <person name="Seo E."/>
            <person name="Kim K.T."/>
            <person name="Kim M.S."/>
            <person name="Lee J.M."/>
            <person name="Cheong K."/>
            <person name="Shin H.S."/>
            <person name="Kim S.B."/>
            <person name="Han K."/>
            <person name="Lee J."/>
            <person name="Park M."/>
            <person name="Lee H.A."/>
            <person name="Lee H.Y."/>
            <person name="Lee Y."/>
            <person name="Oh S."/>
            <person name="Lee J.H."/>
            <person name="Choi E."/>
            <person name="Choi E."/>
            <person name="Lee S.E."/>
            <person name="Jeon J."/>
            <person name="Kim H."/>
            <person name="Choi G."/>
            <person name="Song H."/>
            <person name="Lee J."/>
            <person name="Lee S.C."/>
            <person name="Kwon J.K."/>
            <person name="Lee H.Y."/>
            <person name="Koo N."/>
            <person name="Hong Y."/>
            <person name="Kim R.W."/>
            <person name="Kang W.H."/>
            <person name="Huh J.H."/>
            <person name="Kang B.C."/>
            <person name="Yang T.J."/>
            <person name="Lee Y.H."/>
            <person name="Bennetzen J.L."/>
            <person name="Choi D."/>
        </authorList>
    </citation>
    <scope>NUCLEOTIDE SEQUENCE [LARGE SCALE GENOMIC DNA]</scope>
    <source>
        <strain evidence="3">cv. PBC81</strain>
    </source>
</reference>
<dbReference type="PANTHER" id="PTHR31790:SF370">
    <property type="entry name" value="F-BOX ONLY PROTEIN 8-LIKE"/>
    <property type="match status" value="1"/>
</dbReference>
<evidence type="ECO:0000313" key="3">
    <source>
        <dbReference type="Proteomes" id="UP000224567"/>
    </source>
</evidence>
<evidence type="ECO:0000313" key="2">
    <source>
        <dbReference type="EMBL" id="PHT39291.1"/>
    </source>
</evidence>
<dbReference type="NCBIfam" id="TIGR01640">
    <property type="entry name" value="F_box_assoc_1"/>
    <property type="match status" value="1"/>
</dbReference>
<proteinExistence type="predicted"/>
<dbReference type="InterPro" id="IPR052361">
    <property type="entry name" value="F-box_domain"/>
</dbReference>
<dbReference type="AlphaFoldDB" id="A0A2G2W239"/>
<dbReference type="InterPro" id="IPR006527">
    <property type="entry name" value="F-box-assoc_dom_typ1"/>
</dbReference>
<dbReference type="Pfam" id="PF07734">
    <property type="entry name" value="FBA_1"/>
    <property type="match status" value="1"/>
</dbReference>
<dbReference type="InterPro" id="IPR017451">
    <property type="entry name" value="F-box-assoc_interact_dom"/>
</dbReference>
<dbReference type="EMBL" id="MLFT02000009">
    <property type="protein sequence ID" value="PHT39291.1"/>
    <property type="molecule type" value="Genomic_DNA"/>
</dbReference>
<name>A0A2G2W239_CAPBA</name>
<sequence length="138" mass="16029">MNKSQNHPIKVVGSINGLISLAIEEKDLFLWNPSVSKLKNSLTGRFTSYGFGYDKLYDDYKVVGITKYLCYDDSRYNVGKVYSLNNNSWKRLDDFQIAIQFPRSGVFVNGKLHWTNTAKRFGYHNDWDIIFVDLADER</sequence>
<dbReference type="Proteomes" id="UP000224567">
    <property type="component" value="Unassembled WGS sequence"/>
</dbReference>
<keyword evidence="3" id="KW-1185">Reference proteome</keyword>
<comment type="caution">
    <text evidence="2">The sequence shown here is derived from an EMBL/GenBank/DDBJ whole genome shotgun (WGS) entry which is preliminary data.</text>
</comment>
<accession>A0A2G2W239</accession>